<keyword evidence="3" id="KW-1185">Reference proteome</keyword>
<dbReference type="EMBL" id="LAXJ01000002">
    <property type="protein sequence ID" value="KRS14388.1"/>
    <property type="molecule type" value="Genomic_DNA"/>
</dbReference>
<sequence>MIARGREAVFLGVSLTVVYTLLITGADAITKLFSANYAAPQMFALSGGLVALFCLAAGHKSAAKRVLATRCPRVMGLRAAATVIGTCAFFYAFKLLPFAEVFLFIAIIPILAALLSRVMLNESAGGQVWGAMILGVLGMAALFPGGLHSFGAGHLVAFLAVAMGAVSMVASRYIGQRDPGGLLSQVFYPNLALMVVMGAALPFVFVPMGWWDVLWVVYYAALLFAARWVLVAALKLLPAYVVTPLMNLQFLWMVAIGSVAFGERTGAGVFLGAALLIAAGAWLVWDQVRTPAPKTAVPAE</sequence>
<keyword evidence="1" id="KW-0472">Membrane</keyword>
<keyword evidence="1" id="KW-1133">Transmembrane helix</keyword>
<dbReference type="STRING" id="1641875.XM53_01285"/>
<dbReference type="InterPro" id="IPR037185">
    <property type="entry name" value="EmrE-like"/>
</dbReference>
<feature type="transmembrane region" description="Helical" evidence="1">
    <location>
        <begin position="76"/>
        <end position="93"/>
    </location>
</feature>
<accession>A0A0T5NZU1</accession>
<dbReference type="SUPFAM" id="SSF103481">
    <property type="entry name" value="Multidrug resistance efflux transporter EmrE"/>
    <property type="match status" value="2"/>
</dbReference>
<feature type="transmembrane region" description="Helical" evidence="1">
    <location>
        <begin position="128"/>
        <end position="147"/>
    </location>
</feature>
<name>A0A0T5NZU1_9RHOB</name>
<evidence type="ECO:0000313" key="2">
    <source>
        <dbReference type="EMBL" id="KRS14388.1"/>
    </source>
</evidence>
<organism evidence="2 3">
    <name type="scientific">Roseovarius atlanticus</name>
    <dbReference type="NCBI Taxonomy" id="1641875"/>
    <lineage>
        <taxon>Bacteria</taxon>
        <taxon>Pseudomonadati</taxon>
        <taxon>Pseudomonadota</taxon>
        <taxon>Alphaproteobacteria</taxon>
        <taxon>Rhodobacterales</taxon>
        <taxon>Roseobacteraceae</taxon>
        <taxon>Roseovarius</taxon>
    </lineage>
</organism>
<dbReference type="OrthoDB" id="7818056at2"/>
<feature type="transmembrane region" description="Helical" evidence="1">
    <location>
        <begin position="216"/>
        <end position="234"/>
    </location>
</feature>
<dbReference type="RefSeq" id="WP_057789487.1">
    <property type="nucleotide sequence ID" value="NZ_LAXJ01000002.1"/>
</dbReference>
<dbReference type="GO" id="GO:0016020">
    <property type="term" value="C:membrane"/>
    <property type="evidence" value="ECO:0007669"/>
    <property type="project" value="TreeGrafter"/>
</dbReference>
<feature type="transmembrane region" description="Helical" evidence="1">
    <location>
        <begin position="241"/>
        <end position="261"/>
    </location>
</feature>
<feature type="transmembrane region" description="Helical" evidence="1">
    <location>
        <begin position="38"/>
        <end position="56"/>
    </location>
</feature>
<proteinExistence type="predicted"/>
<gene>
    <name evidence="2" type="ORF">XM53_01285</name>
</gene>
<dbReference type="PANTHER" id="PTHR22911:SF135">
    <property type="entry name" value="BLR4310 PROTEIN"/>
    <property type="match status" value="1"/>
</dbReference>
<dbReference type="AlphaFoldDB" id="A0A0T5NZU1"/>
<protein>
    <submittedName>
        <fullName evidence="2">Membrane protein</fullName>
    </submittedName>
</protein>
<reference evidence="2 3" key="1">
    <citation type="submission" date="2015-04" db="EMBL/GenBank/DDBJ databases">
        <title>The draft genome sequence of Roseovarius sp.R12b.</title>
        <authorList>
            <person name="Li G."/>
            <person name="Lai Q."/>
            <person name="Shao Z."/>
            <person name="Yan P."/>
        </authorList>
    </citation>
    <scope>NUCLEOTIDE SEQUENCE [LARGE SCALE GENOMIC DNA]</scope>
    <source>
        <strain evidence="2 3">R12B</strain>
    </source>
</reference>
<comment type="caution">
    <text evidence="2">The sequence shown here is derived from an EMBL/GenBank/DDBJ whole genome shotgun (WGS) entry which is preliminary data.</text>
</comment>
<keyword evidence="1" id="KW-0812">Transmembrane</keyword>
<evidence type="ECO:0000313" key="3">
    <source>
        <dbReference type="Proteomes" id="UP000051295"/>
    </source>
</evidence>
<feature type="transmembrane region" description="Helical" evidence="1">
    <location>
        <begin position="99"/>
        <end position="116"/>
    </location>
</feature>
<dbReference type="PATRIC" id="fig|1641875.4.peg.1344"/>
<feature type="transmembrane region" description="Helical" evidence="1">
    <location>
        <begin position="186"/>
        <end position="210"/>
    </location>
</feature>
<feature type="transmembrane region" description="Helical" evidence="1">
    <location>
        <begin position="153"/>
        <end position="174"/>
    </location>
</feature>
<feature type="transmembrane region" description="Helical" evidence="1">
    <location>
        <begin position="267"/>
        <end position="285"/>
    </location>
</feature>
<dbReference type="PANTHER" id="PTHR22911">
    <property type="entry name" value="ACYL-MALONYL CONDENSING ENZYME-RELATED"/>
    <property type="match status" value="1"/>
</dbReference>
<evidence type="ECO:0000256" key="1">
    <source>
        <dbReference type="SAM" id="Phobius"/>
    </source>
</evidence>
<dbReference type="Proteomes" id="UP000051295">
    <property type="component" value="Unassembled WGS sequence"/>
</dbReference>